<gene>
    <name evidence="3" type="ORF">PARMNEM_LOCUS10432</name>
</gene>
<dbReference type="SMART" id="SM00595">
    <property type="entry name" value="MADF"/>
    <property type="match status" value="1"/>
</dbReference>
<accession>A0AAV1L7Q1</accession>
<dbReference type="PROSITE" id="PS51029">
    <property type="entry name" value="MADF"/>
    <property type="match status" value="1"/>
</dbReference>
<feature type="compositionally biased region" description="Polar residues" evidence="1">
    <location>
        <begin position="238"/>
        <end position="258"/>
    </location>
</feature>
<evidence type="ECO:0000259" key="2">
    <source>
        <dbReference type="PROSITE" id="PS51029"/>
    </source>
</evidence>
<proteinExistence type="predicted"/>
<evidence type="ECO:0000313" key="3">
    <source>
        <dbReference type="EMBL" id="CAK1590011.1"/>
    </source>
</evidence>
<reference evidence="3 4" key="1">
    <citation type="submission" date="2023-11" db="EMBL/GenBank/DDBJ databases">
        <authorList>
            <person name="Hedman E."/>
            <person name="Englund M."/>
            <person name="Stromberg M."/>
            <person name="Nyberg Akerstrom W."/>
            <person name="Nylinder S."/>
            <person name="Jareborg N."/>
            <person name="Kallberg Y."/>
            <person name="Kronander E."/>
        </authorList>
    </citation>
    <scope>NUCLEOTIDE SEQUENCE [LARGE SCALE GENOMIC DNA]</scope>
</reference>
<evidence type="ECO:0000256" key="1">
    <source>
        <dbReference type="SAM" id="MobiDB-lite"/>
    </source>
</evidence>
<organism evidence="3 4">
    <name type="scientific">Parnassius mnemosyne</name>
    <name type="common">clouded apollo</name>
    <dbReference type="NCBI Taxonomy" id="213953"/>
    <lineage>
        <taxon>Eukaryota</taxon>
        <taxon>Metazoa</taxon>
        <taxon>Ecdysozoa</taxon>
        <taxon>Arthropoda</taxon>
        <taxon>Hexapoda</taxon>
        <taxon>Insecta</taxon>
        <taxon>Pterygota</taxon>
        <taxon>Neoptera</taxon>
        <taxon>Endopterygota</taxon>
        <taxon>Lepidoptera</taxon>
        <taxon>Glossata</taxon>
        <taxon>Ditrysia</taxon>
        <taxon>Papilionoidea</taxon>
        <taxon>Papilionidae</taxon>
        <taxon>Parnassiinae</taxon>
        <taxon>Parnassini</taxon>
        <taxon>Parnassius</taxon>
        <taxon>Driopa</taxon>
    </lineage>
</organism>
<feature type="region of interest" description="Disordered" evidence="1">
    <location>
        <begin position="218"/>
        <end position="258"/>
    </location>
</feature>
<dbReference type="PANTHER" id="PTHR21505">
    <property type="entry name" value="MADF DOMAIN-CONTAINING PROTEIN-RELATED"/>
    <property type="match status" value="1"/>
</dbReference>
<dbReference type="Pfam" id="PF10545">
    <property type="entry name" value="MADF_DNA_bdg"/>
    <property type="match status" value="1"/>
</dbReference>
<keyword evidence="4" id="KW-1185">Reference proteome</keyword>
<dbReference type="EMBL" id="CAVLGL010000085">
    <property type="protein sequence ID" value="CAK1590011.1"/>
    <property type="molecule type" value="Genomic_DNA"/>
</dbReference>
<dbReference type="InterPro" id="IPR006578">
    <property type="entry name" value="MADF-dom"/>
</dbReference>
<comment type="caution">
    <text evidence="3">The sequence shown here is derived from an EMBL/GenBank/DDBJ whole genome shotgun (WGS) entry which is preliminary data.</text>
</comment>
<dbReference type="Proteomes" id="UP001314205">
    <property type="component" value="Unassembled WGS sequence"/>
</dbReference>
<feature type="compositionally biased region" description="Basic and acidic residues" evidence="1">
    <location>
        <begin position="226"/>
        <end position="235"/>
    </location>
</feature>
<feature type="domain" description="MADF" evidence="2">
    <location>
        <begin position="10"/>
        <end position="98"/>
    </location>
</feature>
<name>A0AAV1L7Q1_9NEOP</name>
<protein>
    <recommendedName>
        <fullName evidence="2">MADF domain-containing protein</fullName>
    </recommendedName>
</protein>
<evidence type="ECO:0000313" key="4">
    <source>
        <dbReference type="Proteomes" id="UP001314205"/>
    </source>
</evidence>
<dbReference type="PANTHER" id="PTHR21505:SF8">
    <property type="entry name" value="DPT-YFP REPRESSOR BY OVEREXPRESSION, ISOFORM D-RELATED"/>
    <property type="match status" value="1"/>
</dbReference>
<dbReference type="AlphaFoldDB" id="A0AAV1L7Q1"/>
<sequence>MSEDKAKTLQFIRDYKNHQVLWDSRHKDYNNKKKRIVALTDLGIKYNMNLRFIKNKIKSLRSYFSKEYQKVARKTEGERYRSSWFAYKHLLFLLNASPKKLRIDEQVENSDESCDDDGEELETEVVLDEDKLNSILQPVTNSETIHQARHELRDNEAFNLYKPLGDSYKDEYGLFGEFIAHKLRKLRPRNRILAQQRISDVLFTLEMEEVNEEVIDEDDVLSNSSKQKDGSEIEVKVSLSSPFQNDIATQPKSPTYEN</sequence>